<gene>
    <name evidence="1" type="ORF">NITFAB_1865</name>
</gene>
<protein>
    <submittedName>
        <fullName evidence="1">Uncharacterized protein</fullName>
    </submittedName>
</protein>
<evidence type="ECO:0000313" key="1">
    <source>
        <dbReference type="EMBL" id="SPS06275.1"/>
    </source>
</evidence>
<dbReference type="AlphaFoldDB" id="A0A2X0SMZ0"/>
<organism evidence="1">
    <name type="scientific">Candidatus Nitrotoga fabula</name>
    <dbReference type="NCBI Taxonomy" id="2182327"/>
    <lineage>
        <taxon>Bacteria</taxon>
        <taxon>Pseudomonadati</taxon>
        <taxon>Pseudomonadota</taxon>
        <taxon>Betaproteobacteria</taxon>
        <taxon>Nitrosomonadales</taxon>
        <taxon>Gallionellaceae</taxon>
        <taxon>Candidatus Nitrotoga</taxon>
    </lineage>
</organism>
<accession>A0A2X0SMZ0</accession>
<proteinExistence type="predicted"/>
<name>A0A2X0SMZ0_9PROT</name>
<reference evidence="1" key="1">
    <citation type="submission" date="2018-05" db="EMBL/GenBank/DDBJ databases">
        <authorList>
            <person name="Lanie J.A."/>
            <person name="Ng W.-L."/>
            <person name="Kazmierczak K.M."/>
            <person name="Andrzejewski T.M."/>
            <person name="Davidsen T.M."/>
            <person name="Wayne K.J."/>
            <person name="Tettelin H."/>
            <person name="Glass J.I."/>
            <person name="Rusch D."/>
            <person name="Podicherti R."/>
            <person name="Tsui H.-C.T."/>
            <person name="Winkler M.E."/>
        </authorList>
    </citation>
    <scope>NUCLEOTIDE SEQUENCE</scope>
    <source>
        <strain evidence="1">KNB</strain>
    </source>
</reference>
<sequence>MLNVPPAIQEAIIQARILIVNAENKPTAHYT</sequence>
<dbReference type="EMBL" id="LS423452">
    <property type="protein sequence ID" value="SPS06275.1"/>
    <property type="molecule type" value="Genomic_DNA"/>
</dbReference>